<proteinExistence type="predicted"/>
<dbReference type="AlphaFoldDB" id="A0A0Q0DXA0"/>
<evidence type="ECO:0000259" key="3">
    <source>
        <dbReference type="Pfam" id="PF00724"/>
    </source>
</evidence>
<dbReference type="PANTHER" id="PTHR43656">
    <property type="entry name" value="BINDING OXIDOREDUCTASE, PUTATIVE (AFU_ORTHOLOGUE AFUA_2G08260)-RELATED"/>
    <property type="match status" value="1"/>
</dbReference>
<gene>
    <name evidence="4" type="ORF">ALO40_00059</name>
</gene>
<accession>A0A0Q0DXA0</accession>
<dbReference type="GO" id="GO:0010181">
    <property type="term" value="F:FMN binding"/>
    <property type="evidence" value="ECO:0007669"/>
    <property type="project" value="InterPro"/>
</dbReference>
<dbReference type="SUPFAM" id="SSF51395">
    <property type="entry name" value="FMN-linked oxidoreductases"/>
    <property type="match status" value="1"/>
</dbReference>
<name>A0A0Q0DXA0_9PSED</name>
<organism evidence="4 5">
    <name type="scientific">Pseudomonas syringae pv. viburni</name>
    <dbReference type="NCBI Taxonomy" id="251703"/>
    <lineage>
        <taxon>Bacteria</taxon>
        <taxon>Pseudomonadati</taxon>
        <taxon>Pseudomonadota</taxon>
        <taxon>Gammaproteobacteria</taxon>
        <taxon>Pseudomonadales</taxon>
        <taxon>Pseudomonadaceae</taxon>
        <taxon>Pseudomonas</taxon>
    </lineage>
</organism>
<dbReference type="Gene3D" id="3.20.20.70">
    <property type="entry name" value="Aldolase class I"/>
    <property type="match status" value="1"/>
</dbReference>
<comment type="caution">
    <text evidence="4">The sequence shown here is derived from an EMBL/GenBank/DDBJ whole genome shotgun (WGS) entry which is preliminary data.</text>
</comment>
<keyword evidence="2" id="KW-0560">Oxidoreductase</keyword>
<feature type="domain" description="NADH:flavin oxidoreductase/NADH oxidase N-terminal" evidence="3">
    <location>
        <begin position="6"/>
        <end position="331"/>
    </location>
</feature>
<reference evidence="4 5" key="1">
    <citation type="submission" date="2015-09" db="EMBL/GenBank/DDBJ databases">
        <title>Genome announcement of multiple Pseudomonas syringae strains.</title>
        <authorList>
            <person name="Thakur S."/>
            <person name="Wang P.W."/>
            <person name="Gong Y."/>
            <person name="Weir B.S."/>
            <person name="Guttman D.S."/>
        </authorList>
    </citation>
    <scope>NUCLEOTIDE SEQUENCE [LARGE SCALE GENOMIC DNA]</scope>
    <source>
        <strain evidence="4 5">ICMP3963</strain>
    </source>
</reference>
<keyword evidence="1" id="KW-0285">Flavoprotein</keyword>
<dbReference type="GO" id="GO:0016491">
    <property type="term" value="F:oxidoreductase activity"/>
    <property type="evidence" value="ECO:0007669"/>
    <property type="project" value="UniProtKB-KW"/>
</dbReference>
<evidence type="ECO:0000256" key="1">
    <source>
        <dbReference type="ARBA" id="ARBA00022630"/>
    </source>
</evidence>
<dbReference type="RefSeq" id="WP_044423070.1">
    <property type="nucleotide sequence ID" value="NZ_JYHK01000079.1"/>
</dbReference>
<evidence type="ECO:0000313" key="4">
    <source>
        <dbReference type="EMBL" id="KPZ13029.1"/>
    </source>
</evidence>
<evidence type="ECO:0000313" key="5">
    <source>
        <dbReference type="Proteomes" id="UP000050317"/>
    </source>
</evidence>
<dbReference type="InterPro" id="IPR051799">
    <property type="entry name" value="NADH_flavin_oxidoreductase"/>
</dbReference>
<sequence>MDNSPLFETVELSPGLQLRNRIVMAPMTTWASNLDGTVSDEEIAYIRLRAKSVGLVITGCTSVQANGVGFTGEFAAHDDRYIPSLKSLAEAAKSGGAHAILQIFHAGVKTRRELVSDIVAASEVVGDAGPFAPATRPRSLSESEILEMIRAFGETTRRAIDAGFDGVELHGAHGFLLQNFLSPHFNQRVDQWGGSLEGRLRFPIAVVQEVRRVIDSYADRPFALGYRVSLEESHDDGLRLPESLVLVDHLVANQISYLHVSLGNALEDSPIDDQLTGTLLQRLAKHLNERVPLMGAGKNLTAQAAKKSIADGLSLVAIGRSLVINPDWVSLTRTGKDADIKFDIAAEEVQRVKIPSKLWAEIEGRTGWFNVRSS</sequence>
<dbReference type="Proteomes" id="UP000050317">
    <property type="component" value="Unassembled WGS sequence"/>
</dbReference>
<dbReference type="Pfam" id="PF00724">
    <property type="entry name" value="Oxidored_FMN"/>
    <property type="match status" value="1"/>
</dbReference>
<evidence type="ECO:0000256" key="2">
    <source>
        <dbReference type="ARBA" id="ARBA00023002"/>
    </source>
</evidence>
<dbReference type="InterPro" id="IPR001155">
    <property type="entry name" value="OxRdtase_FMN_N"/>
</dbReference>
<protein>
    <submittedName>
        <fullName evidence="4">NADH-dependent flavin oxidoreductase</fullName>
    </submittedName>
</protein>
<dbReference type="PATRIC" id="fig|251703.9.peg.80"/>
<dbReference type="InterPro" id="IPR013785">
    <property type="entry name" value="Aldolase_TIM"/>
</dbReference>
<dbReference type="CDD" id="cd04735">
    <property type="entry name" value="OYE_like_4_FMN"/>
    <property type="match status" value="1"/>
</dbReference>
<dbReference type="EMBL" id="LJRR01000302">
    <property type="protein sequence ID" value="KPZ13029.1"/>
    <property type="molecule type" value="Genomic_DNA"/>
</dbReference>
<dbReference type="PANTHER" id="PTHR43656:SF2">
    <property type="entry name" value="BINDING OXIDOREDUCTASE, PUTATIVE (AFU_ORTHOLOGUE AFUA_2G08260)-RELATED"/>
    <property type="match status" value="1"/>
</dbReference>